<feature type="transmembrane region" description="Helical" evidence="1">
    <location>
        <begin position="12"/>
        <end position="29"/>
    </location>
</feature>
<evidence type="ECO:0000313" key="3">
    <source>
        <dbReference type="Proteomes" id="UP000574276"/>
    </source>
</evidence>
<keyword evidence="3" id="KW-1185">Reference proteome</keyword>
<feature type="transmembrane region" description="Helical" evidence="1">
    <location>
        <begin position="105"/>
        <end position="124"/>
    </location>
</feature>
<evidence type="ECO:0000256" key="1">
    <source>
        <dbReference type="SAM" id="Phobius"/>
    </source>
</evidence>
<keyword evidence="1" id="KW-0812">Transmembrane</keyword>
<reference evidence="2 3" key="1">
    <citation type="submission" date="2020-07" db="EMBL/GenBank/DDBJ databases">
        <title>Characterization and genome sequencing of isolate MD1, a novel member within the family Lachnospiraceae.</title>
        <authorList>
            <person name="Rettenmaier R."/>
            <person name="Di Bello L."/>
            <person name="Zinser C."/>
            <person name="Scheitz K."/>
            <person name="Liebl W."/>
            <person name="Zverlov V."/>
        </authorList>
    </citation>
    <scope>NUCLEOTIDE SEQUENCE [LARGE SCALE GENOMIC DNA]</scope>
    <source>
        <strain evidence="2 3">MD1</strain>
    </source>
</reference>
<keyword evidence="1" id="KW-0472">Membrane</keyword>
<proteinExistence type="predicted"/>
<accession>A0A839JZN3</accession>
<evidence type="ECO:0000313" key="2">
    <source>
        <dbReference type="EMBL" id="MBB2182844.1"/>
    </source>
</evidence>
<feature type="transmembrane region" description="Helical" evidence="1">
    <location>
        <begin position="387"/>
        <end position="407"/>
    </location>
</feature>
<dbReference type="EMBL" id="JACEGA010000001">
    <property type="protein sequence ID" value="MBB2182844.1"/>
    <property type="molecule type" value="Genomic_DNA"/>
</dbReference>
<dbReference type="Proteomes" id="UP000574276">
    <property type="component" value="Unassembled WGS sequence"/>
</dbReference>
<protein>
    <recommendedName>
        <fullName evidence="4">Sugar translocase</fullName>
    </recommendedName>
</protein>
<keyword evidence="1" id="KW-1133">Transmembrane helix</keyword>
<evidence type="ECO:0008006" key="4">
    <source>
        <dbReference type="Google" id="ProtNLM"/>
    </source>
</evidence>
<organism evidence="2 3">
    <name type="scientific">Variimorphobacter saccharofermentans</name>
    <dbReference type="NCBI Taxonomy" id="2755051"/>
    <lineage>
        <taxon>Bacteria</taxon>
        <taxon>Bacillati</taxon>
        <taxon>Bacillota</taxon>
        <taxon>Clostridia</taxon>
        <taxon>Lachnospirales</taxon>
        <taxon>Lachnospiraceae</taxon>
        <taxon>Variimorphobacter</taxon>
    </lineage>
</organism>
<feature type="transmembrane region" description="Helical" evidence="1">
    <location>
        <begin position="358"/>
        <end position="381"/>
    </location>
</feature>
<gene>
    <name evidence="2" type="ORF">H0486_08145</name>
</gene>
<feature type="transmembrane region" description="Helical" evidence="1">
    <location>
        <begin position="240"/>
        <end position="260"/>
    </location>
</feature>
<feature type="transmembrane region" description="Helical" evidence="1">
    <location>
        <begin position="157"/>
        <end position="176"/>
    </location>
</feature>
<feature type="transmembrane region" description="Helical" evidence="1">
    <location>
        <begin position="320"/>
        <end position="338"/>
    </location>
</feature>
<dbReference type="RefSeq" id="WP_228352533.1">
    <property type="nucleotide sequence ID" value="NZ_JACEGA010000001.1"/>
</dbReference>
<comment type="caution">
    <text evidence="2">The sequence shown here is derived from an EMBL/GenBank/DDBJ whole genome shotgun (WGS) entry which is preliminary data.</text>
</comment>
<sequence>MIYLKKYKMDYICIFIIVLLSFVFLYFFFDLSQMDINVPLFYNGDDSFMGLSSTKMLKDGNSILVSDYMGAPFGTERYDYYSLLTYNFDNLITKMLVSITNNAGMTYNIQYLLLFPFIAIISFLVMRNLNICYYISVFGSLTFSFLPFIFLRNQAHIVLSQYQFIPLSILLCIWLYNDDELFNIKKFFKYKRNLITLLFLLLITNNGIAYYPFFTCFFLIITGLSKSLKNKKFKGIKQSLSMIAIIVTILIINLLPSLYYTMKNGTNEVVAHRSKIEAEIYGLKITQFFLPNKSLGISKIDDLITYYGNNAPLPNEGSEHLGVIGCIGLIILLLSIFIKSFNEKKDLEQIKLLSELNIFAILLGTIGGLGSIFSLGISSSIRAYNRISIFIAFICILTVCLILNYIYKKHLKPFIFYPIVTLIFLFSIYEQYPDIKPNYKYAKETFYSDKNFIKDIETSVSSNAMIFQLPYHQYPESGPVNAMNDYHLFTGYIHSKNLKWSYGGMKGRISDLWNQKISSLDIQSMVKYISIVGFEGIYIDKRAYTIEDYTQLENELMNILDTEPIYSENEQLCFFNMRDFNKEYYSMYEEDEISKLKEKILNMNYIKLGKGFSGIEGDRPNQWMWTSNDAELIIFNSSPEKRQFNMNFYISSSTDQKSSLNIRVNDTEFNYYIDLNGIRIDEMIILNPGENIIRISTNAPQVYAPQDPRELYLRITDFYNMYDDDILIK</sequence>
<name>A0A839JZN3_9FIRM</name>
<dbReference type="AlphaFoldDB" id="A0A839JZN3"/>
<feature type="transmembrane region" description="Helical" evidence="1">
    <location>
        <begin position="131"/>
        <end position="151"/>
    </location>
</feature>